<sequence>MSNLTLETLKQLMRNCGVSEDTDLDSDITRVTFEELDYDSLALLQILAQIENRFGLRLSEDDLDKMRTPEELLNFVNGLLIGA</sequence>
<dbReference type="Proteomes" id="UP000669179">
    <property type="component" value="Unassembled WGS sequence"/>
</dbReference>
<dbReference type="EMBL" id="JAGEOJ010000001">
    <property type="protein sequence ID" value="MBO2445585.1"/>
    <property type="molecule type" value="Genomic_DNA"/>
</dbReference>
<dbReference type="AlphaFoldDB" id="A0A939T771"/>
<organism evidence="2 3">
    <name type="scientific">Actinomadura barringtoniae</name>
    <dbReference type="NCBI Taxonomy" id="1427535"/>
    <lineage>
        <taxon>Bacteria</taxon>
        <taxon>Bacillati</taxon>
        <taxon>Actinomycetota</taxon>
        <taxon>Actinomycetes</taxon>
        <taxon>Streptosporangiales</taxon>
        <taxon>Thermomonosporaceae</taxon>
        <taxon>Actinomadura</taxon>
    </lineage>
</organism>
<dbReference type="RefSeq" id="WP_208253200.1">
    <property type="nucleotide sequence ID" value="NZ_JAGEOJ010000001.1"/>
</dbReference>
<comment type="caution">
    <text evidence="2">The sequence shown here is derived from an EMBL/GenBank/DDBJ whole genome shotgun (WGS) entry which is preliminary data.</text>
</comment>
<name>A0A939T771_9ACTN</name>
<accession>A0A939T771</accession>
<dbReference type="Gene3D" id="1.10.1200.10">
    <property type="entry name" value="ACP-like"/>
    <property type="match status" value="1"/>
</dbReference>
<evidence type="ECO:0000313" key="2">
    <source>
        <dbReference type="EMBL" id="MBO2445585.1"/>
    </source>
</evidence>
<proteinExistence type="predicted"/>
<evidence type="ECO:0000313" key="3">
    <source>
        <dbReference type="Proteomes" id="UP000669179"/>
    </source>
</evidence>
<dbReference type="SUPFAM" id="SSF47336">
    <property type="entry name" value="ACP-like"/>
    <property type="match status" value="1"/>
</dbReference>
<evidence type="ECO:0000259" key="1">
    <source>
        <dbReference type="PROSITE" id="PS50075"/>
    </source>
</evidence>
<dbReference type="InterPro" id="IPR036736">
    <property type="entry name" value="ACP-like_sf"/>
</dbReference>
<keyword evidence="3" id="KW-1185">Reference proteome</keyword>
<reference evidence="2" key="1">
    <citation type="submission" date="2021-03" db="EMBL/GenBank/DDBJ databases">
        <authorList>
            <person name="Kanchanasin P."/>
            <person name="Saeng-In P."/>
            <person name="Phongsopitanun W."/>
            <person name="Yuki M."/>
            <person name="Kudo T."/>
            <person name="Ohkuma M."/>
            <person name="Tanasupawat S."/>
        </authorList>
    </citation>
    <scope>NUCLEOTIDE SEQUENCE</scope>
    <source>
        <strain evidence="2">GKU 128</strain>
    </source>
</reference>
<feature type="domain" description="Carrier" evidence="1">
    <location>
        <begin position="1"/>
        <end position="80"/>
    </location>
</feature>
<gene>
    <name evidence="2" type="ORF">J4573_00630</name>
</gene>
<dbReference type="PROSITE" id="PS50075">
    <property type="entry name" value="CARRIER"/>
    <property type="match status" value="1"/>
</dbReference>
<dbReference type="Pfam" id="PF00550">
    <property type="entry name" value="PP-binding"/>
    <property type="match status" value="1"/>
</dbReference>
<dbReference type="InterPro" id="IPR009081">
    <property type="entry name" value="PP-bd_ACP"/>
</dbReference>
<protein>
    <submittedName>
        <fullName evidence="2">Acyl carrier protein</fullName>
    </submittedName>
</protein>